<comment type="caution">
    <text evidence="1">The sequence shown here is derived from an EMBL/GenBank/DDBJ whole genome shotgun (WGS) entry which is preliminary data.</text>
</comment>
<dbReference type="AlphaFoldDB" id="A0A162ENZ0"/>
<sequence length="59" mass="7033">MKSLSKNYSAVAVPKRKANYYWLFTNNVQYWSCYSAILTENSVAVYHYFMDIEQYLATF</sequence>
<protein>
    <submittedName>
        <fullName evidence="1">Uncharacterized protein</fullName>
    </submittedName>
</protein>
<dbReference type="Proteomes" id="UP000076882">
    <property type="component" value="Unassembled WGS sequence"/>
</dbReference>
<gene>
    <name evidence="1" type="ORF">Lp19_2277</name>
</gene>
<organism evidence="1 2">
    <name type="scientific">Lactiplantibacillus plantarum</name>
    <name type="common">Lactobacillus plantarum</name>
    <dbReference type="NCBI Taxonomy" id="1590"/>
    <lineage>
        <taxon>Bacteria</taxon>
        <taxon>Bacillati</taxon>
        <taxon>Bacillota</taxon>
        <taxon>Bacilli</taxon>
        <taxon>Lactobacillales</taxon>
        <taxon>Lactobacillaceae</taxon>
        <taxon>Lactiplantibacillus</taxon>
    </lineage>
</organism>
<evidence type="ECO:0000313" key="1">
    <source>
        <dbReference type="EMBL" id="KZU94303.1"/>
    </source>
</evidence>
<dbReference type="EMBL" id="LUXM01000033">
    <property type="protein sequence ID" value="KZU94303.1"/>
    <property type="molecule type" value="Genomic_DNA"/>
</dbReference>
<reference evidence="1 2" key="1">
    <citation type="submission" date="2016-03" db="EMBL/GenBank/DDBJ databases">
        <title>Comparative genomics of 54 Lactobacillus plantarum strains reveals genomic uncoupling from niche constraints.</title>
        <authorList>
            <person name="Martino M.E."/>
        </authorList>
    </citation>
    <scope>NUCLEOTIDE SEQUENCE [LARGE SCALE GENOMIC DNA]</scope>
    <source>
        <strain evidence="1 2">19.1</strain>
    </source>
</reference>
<dbReference type="PATRIC" id="fig|1590.201.peg.2172"/>
<proteinExistence type="predicted"/>
<accession>A0A162ENZ0</accession>
<evidence type="ECO:0000313" key="2">
    <source>
        <dbReference type="Proteomes" id="UP000076882"/>
    </source>
</evidence>
<name>A0A162ENZ0_LACPN</name>